<dbReference type="PANTHER" id="PTHR31339">
    <property type="entry name" value="PECTIN LYASE-RELATED"/>
    <property type="match status" value="1"/>
</dbReference>
<dbReference type="Gramene" id="Pp3c23_13240V3.2">
    <property type="protein sequence ID" value="Pp3c23_13240V3.2"/>
    <property type="gene ID" value="Pp3c23_13240"/>
</dbReference>
<feature type="signal peptide" evidence="5">
    <location>
        <begin position="1"/>
        <end position="24"/>
    </location>
</feature>
<accession>A0A2K1IJ72</accession>
<dbReference type="EnsemblPlants" id="Pp3c23_13240V3.3">
    <property type="protein sequence ID" value="Pp3c23_13240V3.3"/>
    <property type="gene ID" value="Pp3c23_13240"/>
</dbReference>
<keyword evidence="5" id="KW-0732">Signal</keyword>
<dbReference type="Gene3D" id="2.160.20.10">
    <property type="entry name" value="Single-stranded right-handed beta-helix, Pectin lyase-like"/>
    <property type="match status" value="1"/>
</dbReference>
<evidence type="ECO:0000256" key="1">
    <source>
        <dbReference type="ARBA" id="ARBA00008834"/>
    </source>
</evidence>
<dbReference type="GO" id="GO:0005975">
    <property type="term" value="P:carbohydrate metabolic process"/>
    <property type="evidence" value="ECO:0007669"/>
    <property type="project" value="InterPro"/>
</dbReference>
<dbReference type="GeneID" id="112275938"/>
<dbReference type="SMART" id="SM00710">
    <property type="entry name" value="PbH1"/>
    <property type="match status" value="6"/>
</dbReference>
<keyword evidence="8" id="KW-1185">Reference proteome</keyword>
<gene>
    <name evidence="7" type="primary">LOC112275938</name>
    <name evidence="6" type="ORF">PHYPA_028014</name>
</gene>
<dbReference type="PaxDb" id="3218-PP1S294_11V6.1"/>
<dbReference type="EnsemblPlants" id="Pp3c23_13240V3.1">
    <property type="protein sequence ID" value="Pp3c23_13240V3.1"/>
    <property type="gene ID" value="Pp3c23_13240"/>
</dbReference>
<dbReference type="GO" id="GO:0004650">
    <property type="term" value="F:polygalacturonase activity"/>
    <property type="evidence" value="ECO:0007669"/>
    <property type="project" value="InterPro"/>
</dbReference>
<reference evidence="6 8" key="2">
    <citation type="journal article" date="2018" name="Plant J.">
        <title>The Physcomitrella patens chromosome-scale assembly reveals moss genome structure and evolution.</title>
        <authorList>
            <person name="Lang D."/>
            <person name="Ullrich K.K."/>
            <person name="Murat F."/>
            <person name="Fuchs J."/>
            <person name="Jenkins J."/>
            <person name="Haas F.B."/>
            <person name="Piednoel M."/>
            <person name="Gundlach H."/>
            <person name="Van Bel M."/>
            <person name="Meyberg R."/>
            <person name="Vives C."/>
            <person name="Morata J."/>
            <person name="Symeonidi A."/>
            <person name="Hiss M."/>
            <person name="Muchero W."/>
            <person name="Kamisugi Y."/>
            <person name="Saleh O."/>
            <person name="Blanc G."/>
            <person name="Decker E.L."/>
            <person name="van Gessel N."/>
            <person name="Grimwood J."/>
            <person name="Hayes R.D."/>
            <person name="Graham S.W."/>
            <person name="Gunter L.E."/>
            <person name="McDaniel S.F."/>
            <person name="Hoernstein S.N.W."/>
            <person name="Larsson A."/>
            <person name="Li F.W."/>
            <person name="Perroud P.F."/>
            <person name="Phillips J."/>
            <person name="Ranjan P."/>
            <person name="Rokshar D.S."/>
            <person name="Rothfels C.J."/>
            <person name="Schneider L."/>
            <person name="Shu S."/>
            <person name="Stevenson D.W."/>
            <person name="Thummler F."/>
            <person name="Tillich M."/>
            <person name="Villarreal Aguilar J.C."/>
            <person name="Widiez T."/>
            <person name="Wong G.K."/>
            <person name="Wymore A."/>
            <person name="Zhang Y."/>
            <person name="Zimmer A.D."/>
            <person name="Quatrano R.S."/>
            <person name="Mayer K.F.X."/>
            <person name="Goodstein D."/>
            <person name="Casacuberta J.M."/>
            <person name="Vandepoele K."/>
            <person name="Reski R."/>
            <person name="Cuming A.C."/>
            <person name="Tuskan G.A."/>
            <person name="Maumus F."/>
            <person name="Salse J."/>
            <person name="Schmutz J."/>
            <person name="Rensing S.A."/>
        </authorList>
    </citation>
    <scope>NUCLEOTIDE SEQUENCE [LARGE SCALE GENOMIC DNA]</scope>
    <source>
        <strain evidence="7 8">cv. Gransden 2004</strain>
    </source>
</reference>
<sequence>MMRRLSCRGLPVLLLLLLLTYLSADHCHQTCTSGHPLHVGSSELASDGGVEITTSSTGYKNILESVETDVSCASKYKNWKNRPHSVSISEFGAVGDGKTLNTHAFENAMFYLRTYADKGGVQLYIPAGRWLTGSIKLISHLTLFLENEATILGSQDLNDYPVIPGLPSYGRGRELPGPRHRSLINGEGLEDVVITGDNGTIDGQGAVWWNAFQNKTLDYTRGHLVELIDSKDILISNLTFRDSPFWTIHPVYCRNVVVKDMTLLAPLNSPNTDGIDPDSSQYVCIEDCYISVGDDAIAIKSGWDEYGTAYGMPSQHIDIRRIVVHSETSAGIAFGSEMSGGISDVKVDHMMIFGARWGIRFKTGPGRGGYIRNITVDNVNMRSVNTAIAFTGNYGEHPDENWNRTDYPVIENVLIENIVGEDITHAGLFLGLPESPFLNIHLANIALDTKSESEDWNCSSVAGTYFFVWPQPCPDFTKEELKT</sequence>
<dbReference type="Gramene" id="Pp3c23_13240V3.1">
    <property type="protein sequence ID" value="Pp3c23_13240V3.1"/>
    <property type="gene ID" value="Pp3c23_13240"/>
</dbReference>
<dbReference type="InterPro" id="IPR011050">
    <property type="entry name" value="Pectin_lyase_fold/virulence"/>
</dbReference>
<evidence type="ECO:0000313" key="6">
    <source>
        <dbReference type="EMBL" id="PNR29322.1"/>
    </source>
</evidence>
<dbReference type="EnsemblPlants" id="Pp3c23_13240V3.2">
    <property type="protein sequence ID" value="Pp3c23_13240V3.2"/>
    <property type="gene ID" value="Pp3c23_13240"/>
</dbReference>
<evidence type="ECO:0008006" key="9">
    <source>
        <dbReference type="Google" id="ProtNLM"/>
    </source>
</evidence>
<keyword evidence="2 4" id="KW-0378">Hydrolase</keyword>
<dbReference type="InterPro" id="IPR000743">
    <property type="entry name" value="Glyco_hydro_28"/>
</dbReference>
<evidence type="ECO:0000256" key="4">
    <source>
        <dbReference type="RuleBase" id="RU361169"/>
    </source>
</evidence>
<evidence type="ECO:0000256" key="3">
    <source>
        <dbReference type="ARBA" id="ARBA00023295"/>
    </source>
</evidence>
<protein>
    <recommendedName>
        <fullName evidence="9">Pectate lyase superfamily protein domain-containing protein</fullName>
    </recommendedName>
</protein>
<dbReference type="InterPro" id="IPR012334">
    <property type="entry name" value="Pectin_lyas_fold"/>
</dbReference>
<dbReference type="SUPFAM" id="SSF51126">
    <property type="entry name" value="Pectin lyase-like"/>
    <property type="match status" value="1"/>
</dbReference>
<dbReference type="STRING" id="3218.A0A2K1IJ72"/>
<feature type="chain" id="PRO_5043157939" description="Pectate lyase superfamily protein domain-containing protein" evidence="5">
    <location>
        <begin position="25"/>
        <end position="483"/>
    </location>
</feature>
<evidence type="ECO:0000313" key="7">
    <source>
        <dbReference type="EnsemblPlants" id="Pp3c23_13240V3.1"/>
    </source>
</evidence>
<dbReference type="Pfam" id="PF00295">
    <property type="entry name" value="Glyco_hydro_28"/>
    <property type="match status" value="1"/>
</dbReference>
<dbReference type="RefSeq" id="XP_024362509.1">
    <property type="nucleotide sequence ID" value="XM_024506741.2"/>
</dbReference>
<name>A0A2K1IJ72_PHYPA</name>
<evidence type="ECO:0000256" key="2">
    <source>
        <dbReference type="ARBA" id="ARBA00022801"/>
    </source>
</evidence>
<dbReference type="AlphaFoldDB" id="A0A2K1IJ72"/>
<proteinExistence type="inferred from homology"/>
<dbReference type="InterPro" id="IPR006626">
    <property type="entry name" value="PbH1"/>
</dbReference>
<comment type="similarity">
    <text evidence="1 4">Belongs to the glycosyl hydrolase 28 family.</text>
</comment>
<dbReference type="PANTHER" id="PTHR31339:SF9">
    <property type="entry name" value="PLASMIN AND FIBRONECTIN-BINDING PROTEIN A"/>
    <property type="match status" value="1"/>
</dbReference>
<dbReference type="OrthoDB" id="187139at2759"/>
<dbReference type="KEGG" id="ppp:112275938"/>
<dbReference type="InterPro" id="IPR051801">
    <property type="entry name" value="GH28_Enzymes"/>
</dbReference>
<reference evidence="6 8" key="1">
    <citation type="journal article" date="2008" name="Science">
        <title>The Physcomitrella genome reveals evolutionary insights into the conquest of land by plants.</title>
        <authorList>
            <person name="Rensing S."/>
            <person name="Lang D."/>
            <person name="Zimmer A."/>
            <person name="Terry A."/>
            <person name="Salamov A."/>
            <person name="Shapiro H."/>
            <person name="Nishiyama T."/>
            <person name="Perroud P.-F."/>
            <person name="Lindquist E."/>
            <person name="Kamisugi Y."/>
            <person name="Tanahashi T."/>
            <person name="Sakakibara K."/>
            <person name="Fujita T."/>
            <person name="Oishi K."/>
            <person name="Shin-I T."/>
            <person name="Kuroki Y."/>
            <person name="Toyoda A."/>
            <person name="Suzuki Y."/>
            <person name="Hashimoto A."/>
            <person name="Yamaguchi K."/>
            <person name="Sugano A."/>
            <person name="Kohara Y."/>
            <person name="Fujiyama A."/>
            <person name="Anterola A."/>
            <person name="Aoki S."/>
            <person name="Ashton N."/>
            <person name="Barbazuk W.B."/>
            <person name="Barker E."/>
            <person name="Bennetzen J."/>
            <person name="Bezanilla M."/>
            <person name="Blankenship R."/>
            <person name="Cho S.H."/>
            <person name="Dutcher S."/>
            <person name="Estelle M."/>
            <person name="Fawcett J.A."/>
            <person name="Gundlach H."/>
            <person name="Hanada K."/>
            <person name="Heyl A."/>
            <person name="Hicks K.A."/>
            <person name="Hugh J."/>
            <person name="Lohr M."/>
            <person name="Mayer K."/>
            <person name="Melkozernov A."/>
            <person name="Murata T."/>
            <person name="Nelson D."/>
            <person name="Pils B."/>
            <person name="Prigge M."/>
            <person name="Reiss B."/>
            <person name="Renner T."/>
            <person name="Rombauts S."/>
            <person name="Rushton P."/>
            <person name="Sanderfoot A."/>
            <person name="Schween G."/>
            <person name="Shiu S.-H."/>
            <person name="Stueber K."/>
            <person name="Theodoulou F.L."/>
            <person name="Tu H."/>
            <person name="Van de Peer Y."/>
            <person name="Verrier P.J."/>
            <person name="Waters E."/>
            <person name="Wood A."/>
            <person name="Yang L."/>
            <person name="Cove D."/>
            <person name="Cuming A."/>
            <person name="Hasebe M."/>
            <person name="Lucas S."/>
            <person name="Mishler D.B."/>
            <person name="Reski R."/>
            <person name="Grigoriev I."/>
            <person name="Quatrano R.S."/>
            <person name="Boore J.L."/>
        </authorList>
    </citation>
    <scope>NUCLEOTIDE SEQUENCE [LARGE SCALE GENOMIC DNA]</scope>
    <source>
        <strain evidence="7 8">cv. Gransden 2004</strain>
    </source>
</reference>
<evidence type="ECO:0000256" key="5">
    <source>
        <dbReference type="SAM" id="SignalP"/>
    </source>
</evidence>
<reference evidence="7" key="3">
    <citation type="submission" date="2020-12" db="UniProtKB">
        <authorList>
            <consortium name="EnsemblPlants"/>
        </authorList>
    </citation>
    <scope>IDENTIFICATION</scope>
</reference>
<dbReference type="Gramene" id="Pp3c23_13240V3.3">
    <property type="protein sequence ID" value="Pp3c23_13240V3.3"/>
    <property type="gene ID" value="Pp3c23_13240"/>
</dbReference>
<dbReference type="FunCoup" id="A0A2K1IJ72">
    <property type="interactions" value="400"/>
</dbReference>
<keyword evidence="3 4" id="KW-0326">Glycosidase</keyword>
<organism evidence="6">
    <name type="scientific">Physcomitrium patens</name>
    <name type="common">Spreading-leaved earth moss</name>
    <name type="synonym">Physcomitrella patens</name>
    <dbReference type="NCBI Taxonomy" id="3218"/>
    <lineage>
        <taxon>Eukaryota</taxon>
        <taxon>Viridiplantae</taxon>
        <taxon>Streptophyta</taxon>
        <taxon>Embryophyta</taxon>
        <taxon>Bryophyta</taxon>
        <taxon>Bryophytina</taxon>
        <taxon>Bryopsida</taxon>
        <taxon>Funariidae</taxon>
        <taxon>Funariales</taxon>
        <taxon>Funariaceae</taxon>
        <taxon>Physcomitrium</taxon>
    </lineage>
</organism>
<evidence type="ECO:0000313" key="8">
    <source>
        <dbReference type="Proteomes" id="UP000006727"/>
    </source>
</evidence>
<dbReference type="OMA" id="HCSKRAN"/>
<dbReference type="Proteomes" id="UP000006727">
    <property type="component" value="Chromosome 23"/>
</dbReference>
<dbReference type="EMBL" id="ABEU02000023">
    <property type="protein sequence ID" value="PNR29322.1"/>
    <property type="molecule type" value="Genomic_DNA"/>
</dbReference>